<dbReference type="Gene3D" id="2.40.170.20">
    <property type="entry name" value="TonB-dependent receptor, beta-barrel domain"/>
    <property type="match status" value="1"/>
</dbReference>
<protein>
    <submittedName>
        <fullName evidence="19">TonB-dependent receptor</fullName>
    </submittedName>
</protein>
<dbReference type="EMBL" id="JAGQDE010000010">
    <property type="protein sequence ID" value="MBQ0959840.1"/>
    <property type="molecule type" value="Genomic_DNA"/>
</dbReference>
<proteinExistence type="inferred from homology"/>
<comment type="subcellular location">
    <subcellularLocation>
        <location evidence="1 14">Cell outer membrane</location>
        <topology evidence="1 14">Multi-pass membrane protein</topology>
    </subcellularLocation>
</comment>
<organism evidence="19 20">
    <name type="scientific">Ideonella aquatica</name>
    <dbReference type="NCBI Taxonomy" id="2824119"/>
    <lineage>
        <taxon>Bacteria</taxon>
        <taxon>Pseudomonadati</taxon>
        <taxon>Pseudomonadota</taxon>
        <taxon>Betaproteobacteria</taxon>
        <taxon>Burkholderiales</taxon>
        <taxon>Sphaerotilaceae</taxon>
        <taxon>Ideonella</taxon>
    </lineage>
</organism>
<dbReference type="CDD" id="cd01347">
    <property type="entry name" value="ligand_gated_channel"/>
    <property type="match status" value="1"/>
</dbReference>
<dbReference type="GO" id="GO:0015344">
    <property type="term" value="F:siderophore uptake transmembrane transporter activity"/>
    <property type="evidence" value="ECO:0007669"/>
    <property type="project" value="TreeGrafter"/>
</dbReference>
<dbReference type="GO" id="GO:0009279">
    <property type="term" value="C:cell outer membrane"/>
    <property type="evidence" value="ECO:0007669"/>
    <property type="project" value="UniProtKB-SubCell"/>
</dbReference>
<name>A0A940YGS9_9BURK</name>
<evidence type="ECO:0000256" key="2">
    <source>
        <dbReference type="ARBA" id="ARBA00009810"/>
    </source>
</evidence>
<dbReference type="SUPFAM" id="SSF56935">
    <property type="entry name" value="Porins"/>
    <property type="match status" value="1"/>
</dbReference>
<evidence type="ECO:0000259" key="18">
    <source>
        <dbReference type="Pfam" id="PF07715"/>
    </source>
</evidence>
<evidence type="ECO:0000256" key="7">
    <source>
        <dbReference type="ARBA" id="ARBA00022729"/>
    </source>
</evidence>
<evidence type="ECO:0000256" key="10">
    <source>
        <dbReference type="ARBA" id="ARBA00023077"/>
    </source>
</evidence>
<evidence type="ECO:0000256" key="4">
    <source>
        <dbReference type="ARBA" id="ARBA00022452"/>
    </source>
</evidence>
<evidence type="ECO:0000256" key="9">
    <source>
        <dbReference type="ARBA" id="ARBA00023065"/>
    </source>
</evidence>
<evidence type="ECO:0000313" key="19">
    <source>
        <dbReference type="EMBL" id="MBQ0959840.1"/>
    </source>
</evidence>
<evidence type="ECO:0000256" key="3">
    <source>
        <dbReference type="ARBA" id="ARBA00022448"/>
    </source>
</evidence>
<evidence type="ECO:0000256" key="11">
    <source>
        <dbReference type="ARBA" id="ARBA00023136"/>
    </source>
</evidence>
<evidence type="ECO:0000256" key="16">
    <source>
        <dbReference type="SAM" id="SignalP"/>
    </source>
</evidence>
<gene>
    <name evidence="19" type="ORF">KAK06_12885</name>
</gene>
<dbReference type="InterPro" id="IPR000531">
    <property type="entry name" value="Beta-barrel_TonB"/>
</dbReference>
<dbReference type="Pfam" id="PF07715">
    <property type="entry name" value="Plug"/>
    <property type="match status" value="1"/>
</dbReference>
<dbReference type="InterPro" id="IPR036942">
    <property type="entry name" value="Beta-barrel_TonB_sf"/>
</dbReference>
<dbReference type="AlphaFoldDB" id="A0A940YGS9"/>
<keyword evidence="9" id="KW-0406">Ion transport</keyword>
<keyword evidence="6 14" id="KW-0812">Transmembrane</keyword>
<reference evidence="19" key="1">
    <citation type="submission" date="2021-04" db="EMBL/GenBank/DDBJ databases">
        <title>The genome sequence of Ideonella sp. 4Y11.</title>
        <authorList>
            <person name="Liu Y."/>
        </authorList>
    </citation>
    <scope>NUCLEOTIDE SEQUENCE</scope>
    <source>
        <strain evidence="19">4Y11</strain>
    </source>
</reference>
<keyword evidence="20" id="KW-1185">Reference proteome</keyword>
<evidence type="ECO:0000313" key="20">
    <source>
        <dbReference type="Proteomes" id="UP000678374"/>
    </source>
</evidence>
<evidence type="ECO:0000256" key="14">
    <source>
        <dbReference type="PROSITE-ProRule" id="PRU01360"/>
    </source>
</evidence>
<comment type="similarity">
    <text evidence="2 14 15">Belongs to the TonB-dependent receptor family.</text>
</comment>
<accession>A0A940YGS9</accession>
<dbReference type="PANTHER" id="PTHR32552:SF68">
    <property type="entry name" value="FERRICHROME OUTER MEMBRANE TRANSPORTER_PHAGE RECEPTOR"/>
    <property type="match status" value="1"/>
</dbReference>
<evidence type="ECO:0000259" key="17">
    <source>
        <dbReference type="Pfam" id="PF00593"/>
    </source>
</evidence>
<dbReference type="Gene3D" id="2.170.130.10">
    <property type="entry name" value="TonB-dependent receptor, plug domain"/>
    <property type="match status" value="1"/>
</dbReference>
<keyword evidence="3 14" id="KW-0813">Transport</keyword>
<keyword evidence="11 14" id="KW-0472">Membrane</keyword>
<keyword evidence="7 16" id="KW-0732">Signal</keyword>
<evidence type="ECO:0000256" key="13">
    <source>
        <dbReference type="ARBA" id="ARBA00023237"/>
    </source>
</evidence>
<feature type="domain" description="TonB-dependent receptor-like beta-barrel" evidence="17">
    <location>
        <begin position="212"/>
        <end position="633"/>
    </location>
</feature>
<feature type="domain" description="TonB-dependent receptor plug" evidence="18">
    <location>
        <begin position="47"/>
        <end position="153"/>
    </location>
</feature>
<dbReference type="InterPro" id="IPR012910">
    <property type="entry name" value="Plug_dom"/>
</dbReference>
<evidence type="ECO:0000256" key="5">
    <source>
        <dbReference type="ARBA" id="ARBA00022496"/>
    </source>
</evidence>
<keyword evidence="8" id="KW-0408">Iron</keyword>
<evidence type="ECO:0000256" key="12">
    <source>
        <dbReference type="ARBA" id="ARBA00023170"/>
    </source>
</evidence>
<dbReference type="Proteomes" id="UP000678374">
    <property type="component" value="Unassembled WGS sequence"/>
</dbReference>
<comment type="caution">
    <text evidence="19">The sequence shown here is derived from an EMBL/GenBank/DDBJ whole genome shotgun (WGS) entry which is preliminary data.</text>
</comment>
<keyword evidence="4 14" id="KW-1134">Transmembrane beta strand</keyword>
<keyword evidence="12 19" id="KW-0675">Receptor</keyword>
<evidence type="ECO:0000256" key="15">
    <source>
        <dbReference type="RuleBase" id="RU003357"/>
    </source>
</evidence>
<evidence type="ECO:0000256" key="1">
    <source>
        <dbReference type="ARBA" id="ARBA00004571"/>
    </source>
</evidence>
<evidence type="ECO:0000256" key="6">
    <source>
        <dbReference type="ARBA" id="ARBA00022692"/>
    </source>
</evidence>
<dbReference type="RefSeq" id="WP_210802516.1">
    <property type="nucleotide sequence ID" value="NZ_JAGQDE010000010.1"/>
</dbReference>
<keyword evidence="13 14" id="KW-0998">Cell outer membrane</keyword>
<sequence>MTPRHLLTPLALALALASLSPATQAADTVFELGRIDVSGQRDGPRGVLSSVDVVGGDRLQDASVLETWALMRRVPGIQLTEFNQGTTSGKLSMRGFNGEGEVNAVKLLIDGIPSNSNDGNMPWIDAVWPLEIGRLTTVRGTNDPRFGQHQIAGHVEIDTRGGNYLSHRIGVDTLGQRDVQIAWGRDSGDWRSSLFVGWRDGEGQREHSASQRQVVAGQLFYQPEGRDWRVGVTARQHEADAQEPGYLTLAQSRQDPEQSPAHVATDGGTRTLRQFSLRADGQPATNLDWQLLAWRNEFDDARFVTFSAAVSQQERNTLETHHGLRASLRWSPAVSGLHRLQLEAGGDIELQDDASLRYLTTSRARQSTTRDQAWTQRTRGLYAQALIEPTPTLRLVPALRVDRLSGGFTNQLSGKTYEINDYGTISQPKLSAVWTPLPGHSLYANWGRSFQVGVGAAMFKISRVDDLAPSINSGWEAGWKFSLPAVNGRLALWQQTATNEVMRKLNDPSNDSENIGATRRRGIDLQLRGALASRVDGWLGVSRQQAIIVTPDSSSGAVAGNELDHVPRWLYSAGADWQATESLQLSAWLQGQGSYELNRANSAGRFGAYTLLNLAATWQVAPHWTLSAELKNLADRYTEYVWFDGTQSLHAPGAGRSLALSLLSRF</sequence>
<feature type="signal peptide" evidence="16">
    <location>
        <begin position="1"/>
        <end position="25"/>
    </location>
</feature>
<dbReference type="InterPro" id="IPR039426">
    <property type="entry name" value="TonB-dep_rcpt-like"/>
</dbReference>
<keyword evidence="5" id="KW-0410">Iron transport</keyword>
<keyword evidence="10 15" id="KW-0798">TonB box</keyword>
<dbReference type="InterPro" id="IPR037066">
    <property type="entry name" value="Plug_dom_sf"/>
</dbReference>
<dbReference type="Pfam" id="PF00593">
    <property type="entry name" value="TonB_dep_Rec_b-barrel"/>
    <property type="match status" value="1"/>
</dbReference>
<dbReference type="PROSITE" id="PS52016">
    <property type="entry name" value="TONB_DEPENDENT_REC_3"/>
    <property type="match status" value="1"/>
</dbReference>
<dbReference type="PANTHER" id="PTHR32552">
    <property type="entry name" value="FERRICHROME IRON RECEPTOR-RELATED"/>
    <property type="match status" value="1"/>
</dbReference>
<feature type="chain" id="PRO_5037465914" evidence="16">
    <location>
        <begin position="26"/>
        <end position="666"/>
    </location>
</feature>
<evidence type="ECO:0000256" key="8">
    <source>
        <dbReference type="ARBA" id="ARBA00023004"/>
    </source>
</evidence>